<dbReference type="InterPro" id="IPR011990">
    <property type="entry name" value="TPR-like_helical_dom_sf"/>
</dbReference>
<feature type="repeat" description="PPR" evidence="3">
    <location>
        <begin position="1006"/>
        <end position="1040"/>
    </location>
</feature>
<dbReference type="Gene3D" id="1.25.40.10">
    <property type="entry name" value="Tetratricopeptide repeat domain"/>
    <property type="match status" value="7"/>
</dbReference>
<feature type="repeat" description="PPR" evidence="3">
    <location>
        <begin position="587"/>
        <end position="621"/>
    </location>
</feature>
<evidence type="ECO:0000256" key="2">
    <source>
        <dbReference type="ARBA" id="ARBA00022737"/>
    </source>
</evidence>
<feature type="repeat" description="PPR" evidence="3">
    <location>
        <begin position="727"/>
        <end position="761"/>
    </location>
</feature>
<name>A0AAD8LEK4_TARER</name>
<dbReference type="NCBIfam" id="TIGR00756">
    <property type="entry name" value="PPR"/>
    <property type="match status" value="3"/>
</dbReference>
<evidence type="ECO:0000313" key="4">
    <source>
        <dbReference type="EMBL" id="KAK1440804.1"/>
    </source>
</evidence>
<protein>
    <recommendedName>
        <fullName evidence="6">Pentatricopeptide repeat-containing protein</fullName>
    </recommendedName>
</protein>
<feature type="repeat" description="PPR" evidence="3">
    <location>
        <begin position="388"/>
        <end position="422"/>
    </location>
</feature>
<evidence type="ECO:0000313" key="5">
    <source>
        <dbReference type="Proteomes" id="UP001229421"/>
    </source>
</evidence>
<feature type="repeat" description="PPR" evidence="3">
    <location>
        <begin position="182"/>
        <end position="216"/>
    </location>
</feature>
<comment type="caution">
    <text evidence="4">The sequence shown here is derived from an EMBL/GenBank/DDBJ whole genome shotgun (WGS) entry which is preliminary data.</text>
</comment>
<feature type="repeat" description="PPR" evidence="3">
    <location>
        <begin position="622"/>
        <end position="656"/>
    </location>
</feature>
<feature type="repeat" description="PPR" evidence="3">
    <location>
        <begin position="423"/>
        <end position="457"/>
    </location>
</feature>
<keyword evidence="2" id="KW-0677">Repeat</keyword>
<sequence>MIFTLQRTTHFKKVSHFFPLFSIKHHCSSKPCFQSQTDASSIPLYNLANSVLTKCSNLYPKTTHHPITSSSSIEQFLLDVSHLNPKTTRRFWRKYELEPQDFLELLLGFESNVGKLGIDVKKVEYLLGIFNWANAGFKQDGGFKHLDQSFKIMIGLLVRVGLYKDAELLLLGMDREGILLDDQEICSDLIEWYISVDEFEKSIKMYDRMRELNLVPSLSCYCSLVNYLVEMNRSKLVFRVYDDMIDMGMVEKDVYENVIRLLCRVGKVLESRNLIKKTYVYGIKPNSLILDAIASGYCKKKDYDDLLSLFNEMHCYPDVMVGNKIVHSICQNLGVEEAFEFLKELELLGFTPDAITFGILIGWSCKEGRLKNALFYLSNVLSRGLKPNKYSYNGIISAVFKHGMENHANDIFLEMEDEGVTPDMSTFRVLLAGYCKNRRFDEVKILIEKMVQKGVIELSPLQDPISKAFLLLGIDPMVLRVRRDNDVAFSKTEFYDSVGNGLYLKGDVVDFDQTMVKVLDDSMVPDYNQMILTDDDFTIVDELVHWGQELSISCFSTLLKKFHASNSGFKTLTTLLDKMPNLHHNLDEEALNLLVQAYAKRGFVHKSKKIFNEMVKKKVKITRETYSALVRGLCKKGNSNDLNECWDLVQNKTWLPTLNDYRTLISSLCKNDMVMESLFLFEHAMMDYQHEVTEIFYEFLENLCGFGFTKVARVLFQELLDRGYILDSVAYSYLLSSLCKNNHLSEAFMTYNTIRAKVTTPNVDIYNILLHQYCVVKDLRKVKEVFGAILKRNITIYIPSYSKLVSLMCDTGRPHIAFSLKDFMVKQCSSHITLYNILIFHLFASKNDVYVDMLLDEIQETGVEFDDVTYNFLIYGFSNCKARSRSVYYLTEMMFKELKPSNRSLRAVTRSLLKDGEFKKVLNLSQEMEKRSWVHCSIIQDEIVMRFLNTGKIQEAVNFLENMISKDLVPDNINYNNLIKKMCHCGKKDRAFDLLDIMLMKGNIPDSPTYDCLVQDLCVSNKIDNALDLYTEMLTRRLEPSIKTYEVLTEKLCEFGRPSEGEKVIDAMIRVGLQPSKEMFGSVVGRYHSERNFTKASKLLQKMQQFGYKPDFETHWSLISTLSRFSDRDKDDNSSSFLSKLLSKSGFRLRKGLDPKPK</sequence>
<evidence type="ECO:0000256" key="1">
    <source>
        <dbReference type="ARBA" id="ARBA00007626"/>
    </source>
</evidence>
<dbReference type="Proteomes" id="UP001229421">
    <property type="component" value="Unassembled WGS sequence"/>
</dbReference>
<keyword evidence="5" id="KW-1185">Reference proteome</keyword>
<feature type="repeat" description="PPR" evidence="3">
    <location>
        <begin position="762"/>
        <end position="796"/>
    </location>
</feature>
<organism evidence="4 5">
    <name type="scientific">Tagetes erecta</name>
    <name type="common">African marigold</name>
    <dbReference type="NCBI Taxonomy" id="13708"/>
    <lineage>
        <taxon>Eukaryota</taxon>
        <taxon>Viridiplantae</taxon>
        <taxon>Streptophyta</taxon>
        <taxon>Embryophyta</taxon>
        <taxon>Tracheophyta</taxon>
        <taxon>Spermatophyta</taxon>
        <taxon>Magnoliopsida</taxon>
        <taxon>eudicotyledons</taxon>
        <taxon>Gunneridae</taxon>
        <taxon>Pentapetalae</taxon>
        <taxon>asterids</taxon>
        <taxon>campanulids</taxon>
        <taxon>Asterales</taxon>
        <taxon>Asteraceae</taxon>
        <taxon>Asteroideae</taxon>
        <taxon>Heliantheae alliance</taxon>
        <taxon>Tageteae</taxon>
        <taxon>Tagetes</taxon>
    </lineage>
</organism>
<gene>
    <name evidence="4" type="ORF">QVD17_06636</name>
</gene>
<comment type="similarity">
    <text evidence="1">Belongs to the PPR family. P subfamily.</text>
</comment>
<dbReference type="InterPro" id="IPR002885">
    <property type="entry name" value="PPR_rpt"/>
</dbReference>
<evidence type="ECO:0000256" key="3">
    <source>
        <dbReference type="PROSITE-ProRule" id="PRU00708"/>
    </source>
</evidence>
<feature type="repeat" description="PPR" evidence="3">
    <location>
        <begin position="1041"/>
        <end position="1075"/>
    </location>
</feature>
<evidence type="ECO:0008006" key="6">
    <source>
        <dbReference type="Google" id="ProtNLM"/>
    </source>
</evidence>
<dbReference type="Pfam" id="PF01535">
    <property type="entry name" value="PPR"/>
    <property type="match status" value="3"/>
</dbReference>
<dbReference type="InterPro" id="IPR050667">
    <property type="entry name" value="PPR-containing_protein"/>
</dbReference>
<feature type="repeat" description="PPR" evidence="3">
    <location>
        <begin position="971"/>
        <end position="1005"/>
    </location>
</feature>
<reference evidence="4" key="1">
    <citation type="journal article" date="2023" name="bioRxiv">
        <title>Improved chromosome-level genome assembly for marigold (Tagetes erecta).</title>
        <authorList>
            <person name="Jiang F."/>
            <person name="Yuan L."/>
            <person name="Wang S."/>
            <person name="Wang H."/>
            <person name="Xu D."/>
            <person name="Wang A."/>
            <person name="Fan W."/>
        </authorList>
    </citation>
    <scope>NUCLEOTIDE SEQUENCE</scope>
    <source>
        <strain evidence="4">WSJ</strain>
        <tissue evidence="4">Leaf</tissue>
    </source>
</reference>
<accession>A0AAD8LEK4</accession>
<proteinExistence type="inferred from homology"/>
<dbReference type="EMBL" id="JAUHHV010000001">
    <property type="protein sequence ID" value="KAK1440804.1"/>
    <property type="molecule type" value="Genomic_DNA"/>
</dbReference>
<feature type="repeat" description="PPR" evidence="3">
    <location>
        <begin position="353"/>
        <end position="387"/>
    </location>
</feature>
<dbReference type="PANTHER" id="PTHR47939:SF6">
    <property type="entry name" value="OS03G0168400 PROTEIN"/>
    <property type="match status" value="1"/>
</dbReference>
<dbReference type="PROSITE" id="PS51375">
    <property type="entry name" value="PPR"/>
    <property type="match status" value="11"/>
</dbReference>
<dbReference type="PANTHER" id="PTHR47939">
    <property type="entry name" value="MEMBRANE-ASSOCIATED SALT-INDUCIBLE PROTEIN-LIKE"/>
    <property type="match status" value="1"/>
</dbReference>
<dbReference type="AlphaFoldDB" id="A0AAD8LEK4"/>
<dbReference type="Pfam" id="PF13041">
    <property type="entry name" value="PPR_2"/>
    <property type="match status" value="4"/>
</dbReference>